<evidence type="ECO:0000313" key="2">
    <source>
        <dbReference type="EMBL" id="AXA35700.1"/>
    </source>
</evidence>
<sequence length="126" mass="13793">MVLIGTAIGLAVWEIITHRFSADRWLHPRSRLWRRLLIAGLLGSVGVLLSLEARQLLPTQTPGGILRFAALLGLLAVLLLILALVDIVRTVDIAVKHSLREVQNDLKSAITSTKTTPQSSDEKRAS</sequence>
<keyword evidence="1" id="KW-0812">Transmembrane</keyword>
<gene>
    <name evidence="2" type="ORF">BRCON_0923</name>
</gene>
<keyword evidence="1" id="KW-1133">Transmembrane helix</keyword>
<dbReference type="AlphaFoldDB" id="A0A2Z4Y3I8"/>
<accession>A0A2Z4Y3I8</accession>
<evidence type="ECO:0000313" key="3">
    <source>
        <dbReference type="Proteomes" id="UP000262583"/>
    </source>
</evidence>
<feature type="transmembrane region" description="Helical" evidence="1">
    <location>
        <begin position="32"/>
        <end position="53"/>
    </location>
</feature>
<name>A0A2Z4Y3I8_SUMC1</name>
<keyword evidence="1" id="KW-0472">Membrane</keyword>
<evidence type="ECO:0000256" key="1">
    <source>
        <dbReference type="SAM" id="Phobius"/>
    </source>
</evidence>
<reference evidence="2 3" key="1">
    <citation type="submission" date="2018-05" db="EMBL/GenBank/DDBJ databases">
        <title>A metagenomic window into the 2 km-deep terrestrial subsurface aquifer revealed taxonomically and functionally diverse microbial community comprising novel uncultured bacterial lineages.</title>
        <authorList>
            <person name="Kadnikov V.V."/>
            <person name="Mardanov A.V."/>
            <person name="Beletsky A.V."/>
            <person name="Banks D."/>
            <person name="Pimenov N.V."/>
            <person name="Frank Y.A."/>
            <person name="Karnachuk O.V."/>
            <person name="Ravin N.V."/>
        </authorList>
    </citation>
    <scope>NUCLEOTIDE SEQUENCE [LARGE SCALE GENOMIC DNA]</scope>
    <source>
        <strain evidence="2">BY</strain>
    </source>
</reference>
<dbReference type="KEGG" id="schv:BRCON_0923"/>
<proteinExistence type="predicted"/>
<organism evidence="2 3">
    <name type="scientific">Sumerlaea chitinivorans</name>
    <dbReference type="NCBI Taxonomy" id="2250252"/>
    <lineage>
        <taxon>Bacteria</taxon>
        <taxon>Candidatus Sumerlaeota</taxon>
        <taxon>Candidatus Sumerlaeia</taxon>
        <taxon>Candidatus Sumerlaeales</taxon>
        <taxon>Candidatus Sumerlaeaceae</taxon>
        <taxon>Candidatus Sumerlaea</taxon>
    </lineage>
</organism>
<dbReference type="EMBL" id="CP030759">
    <property type="protein sequence ID" value="AXA35700.1"/>
    <property type="molecule type" value="Genomic_DNA"/>
</dbReference>
<dbReference type="Proteomes" id="UP000262583">
    <property type="component" value="Chromosome"/>
</dbReference>
<feature type="transmembrane region" description="Helical" evidence="1">
    <location>
        <begin position="65"/>
        <end position="88"/>
    </location>
</feature>
<protein>
    <submittedName>
        <fullName evidence="2">Uncharacterized protein</fullName>
    </submittedName>
</protein>